<accession>A0A5H2XYP6</accession>
<organism evidence="2">
    <name type="scientific">Prunus dulcis</name>
    <name type="common">Almond</name>
    <name type="synonym">Amygdalus dulcis</name>
    <dbReference type="NCBI Taxonomy" id="3755"/>
    <lineage>
        <taxon>Eukaryota</taxon>
        <taxon>Viridiplantae</taxon>
        <taxon>Streptophyta</taxon>
        <taxon>Embryophyta</taxon>
        <taxon>Tracheophyta</taxon>
        <taxon>Spermatophyta</taxon>
        <taxon>Magnoliopsida</taxon>
        <taxon>eudicotyledons</taxon>
        <taxon>Gunneridae</taxon>
        <taxon>Pentapetalae</taxon>
        <taxon>rosids</taxon>
        <taxon>fabids</taxon>
        <taxon>Rosales</taxon>
        <taxon>Rosaceae</taxon>
        <taxon>Amygdaloideae</taxon>
        <taxon>Amygdaleae</taxon>
        <taxon>Prunus</taxon>
    </lineage>
</organism>
<evidence type="ECO:0000256" key="1">
    <source>
        <dbReference type="SAM" id="Phobius"/>
    </source>
</evidence>
<keyword evidence="1" id="KW-0812">Transmembrane</keyword>
<gene>
    <name evidence="2" type="ORF">Prudu_220S000800</name>
</gene>
<reference evidence="2" key="1">
    <citation type="journal article" date="2019" name="Science">
        <title>Mutation of a bHLH transcription factor allowed almond domestication.</title>
        <authorList>
            <person name="Sanchez-Perez R."/>
            <person name="Pavan S."/>
            <person name="Mazzeo R."/>
            <person name="Moldovan C."/>
            <person name="Aiese Cigliano R."/>
            <person name="Del Cueto J."/>
            <person name="Ricciardi F."/>
            <person name="Lotti C."/>
            <person name="Ricciardi L."/>
            <person name="Dicenta F."/>
            <person name="Lopez-Marques R.L."/>
            <person name="Lindberg Moller B."/>
        </authorList>
    </citation>
    <scope>NUCLEOTIDE SEQUENCE</scope>
</reference>
<keyword evidence="1" id="KW-1133">Transmembrane helix</keyword>
<proteinExistence type="predicted"/>
<dbReference type="EMBL" id="AP020557">
    <property type="protein sequence ID" value="BBN67896.1"/>
    <property type="molecule type" value="Genomic_DNA"/>
</dbReference>
<sequence>MLSWYQSITYAHHTPPIFQQQQTEPEFYTDDIIKGIILVVKCGLIVGVAGCWLLGVTRHQQP</sequence>
<dbReference type="AlphaFoldDB" id="A0A5H2XYP6"/>
<keyword evidence="1" id="KW-0472">Membrane</keyword>
<feature type="transmembrane region" description="Helical" evidence="1">
    <location>
        <begin position="32"/>
        <end position="56"/>
    </location>
</feature>
<name>A0A5H2XYP6_PRUDU</name>
<protein>
    <submittedName>
        <fullName evidence="2">Detoxifying efflux carrier 35</fullName>
    </submittedName>
</protein>
<evidence type="ECO:0000313" key="2">
    <source>
        <dbReference type="EMBL" id="BBN67896.1"/>
    </source>
</evidence>